<evidence type="ECO:0000313" key="3">
    <source>
        <dbReference type="Proteomes" id="UP000828390"/>
    </source>
</evidence>
<proteinExistence type="predicted"/>
<organism evidence="2 3">
    <name type="scientific">Dreissena polymorpha</name>
    <name type="common">Zebra mussel</name>
    <name type="synonym">Mytilus polymorpha</name>
    <dbReference type="NCBI Taxonomy" id="45954"/>
    <lineage>
        <taxon>Eukaryota</taxon>
        <taxon>Metazoa</taxon>
        <taxon>Spiralia</taxon>
        <taxon>Lophotrochozoa</taxon>
        <taxon>Mollusca</taxon>
        <taxon>Bivalvia</taxon>
        <taxon>Autobranchia</taxon>
        <taxon>Heteroconchia</taxon>
        <taxon>Euheterodonta</taxon>
        <taxon>Imparidentia</taxon>
        <taxon>Neoheterodontei</taxon>
        <taxon>Myida</taxon>
        <taxon>Dreissenoidea</taxon>
        <taxon>Dreissenidae</taxon>
        <taxon>Dreissena</taxon>
    </lineage>
</organism>
<sequence length="60" mass="6623">MVVMMLALFWIRCWVLPMVPFFGPSFSMSCRAASVDTRYAITPTTPPTAIAICNAIRGVI</sequence>
<evidence type="ECO:0000313" key="2">
    <source>
        <dbReference type="EMBL" id="KAH3724685.1"/>
    </source>
</evidence>
<dbReference type="Proteomes" id="UP000828390">
    <property type="component" value="Unassembled WGS sequence"/>
</dbReference>
<evidence type="ECO:0008006" key="4">
    <source>
        <dbReference type="Google" id="ProtNLM"/>
    </source>
</evidence>
<keyword evidence="3" id="KW-1185">Reference proteome</keyword>
<evidence type="ECO:0000256" key="1">
    <source>
        <dbReference type="SAM" id="SignalP"/>
    </source>
</evidence>
<name>A0A9D4CI00_DREPO</name>
<reference evidence="2" key="2">
    <citation type="submission" date="2020-11" db="EMBL/GenBank/DDBJ databases">
        <authorList>
            <person name="McCartney M.A."/>
            <person name="Auch B."/>
            <person name="Kono T."/>
            <person name="Mallez S."/>
            <person name="Becker A."/>
            <person name="Gohl D.M."/>
            <person name="Silverstein K.A.T."/>
            <person name="Koren S."/>
            <person name="Bechman K.B."/>
            <person name="Herman A."/>
            <person name="Abrahante J.E."/>
            <person name="Garbe J."/>
        </authorList>
    </citation>
    <scope>NUCLEOTIDE SEQUENCE</scope>
    <source>
        <strain evidence="2">Duluth1</strain>
        <tissue evidence="2">Whole animal</tissue>
    </source>
</reference>
<gene>
    <name evidence="2" type="ORF">DPMN_050508</name>
</gene>
<comment type="caution">
    <text evidence="2">The sequence shown here is derived from an EMBL/GenBank/DDBJ whole genome shotgun (WGS) entry which is preliminary data.</text>
</comment>
<feature type="chain" id="PRO_5038559725" description="Secreted peptide" evidence="1">
    <location>
        <begin position="16"/>
        <end position="60"/>
    </location>
</feature>
<dbReference type="AlphaFoldDB" id="A0A9D4CI00"/>
<dbReference type="EMBL" id="JAIWYP010000012">
    <property type="protein sequence ID" value="KAH3724685.1"/>
    <property type="molecule type" value="Genomic_DNA"/>
</dbReference>
<reference evidence="2" key="1">
    <citation type="journal article" date="2019" name="bioRxiv">
        <title>The Genome of the Zebra Mussel, Dreissena polymorpha: A Resource for Invasive Species Research.</title>
        <authorList>
            <person name="McCartney M.A."/>
            <person name="Auch B."/>
            <person name="Kono T."/>
            <person name="Mallez S."/>
            <person name="Zhang Y."/>
            <person name="Obille A."/>
            <person name="Becker A."/>
            <person name="Abrahante J.E."/>
            <person name="Garbe J."/>
            <person name="Badalamenti J.P."/>
            <person name="Herman A."/>
            <person name="Mangelson H."/>
            <person name="Liachko I."/>
            <person name="Sullivan S."/>
            <person name="Sone E.D."/>
            <person name="Koren S."/>
            <person name="Silverstein K.A.T."/>
            <person name="Beckman K.B."/>
            <person name="Gohl D.M."/>
        </authorList>
    </citation>
    <scope>NUCLEOTIDE SEQUENCE</scope>
    <source>
        <strain evidence="2">Duluth1</strain>
        <tissue evidence="2">Whole animal</tissue>
    </source>
</reference>
<feature type="signal peptide" evidence="1">
    <location>
        <begin position="1"/>
        <end position="15"/>
    </location>
</feature>
<protein>
    <recommendedName>
        <fullName evidence="4">Secreted peptide</fullName>
    </recommendedName>
</protein>
<accession>A0A9D4CI00</accession>
<keyword evidence="1" id="KW-0732">Signal</keyword>